<feature type="transmembrane region" description="Helical" evidence="1">
    <location>
        <begin position="32"/>
        <end position="52"/>
    </location>
</feature>
<dbReference type="EMBL" id="CP023068">
    <property type="protein sequence ID" value="ASY65215.1"/>
    <property type="molecule type" value="Genomic_DNA"/>
</dbReference>
<dbReference type="AlphaFoldDB" id="A0A249PHH1"/>
<dbReference type="KEGG" id="esj:SJ05684_b42330"/>
<keyword evidence="1" id="KW-1133">Transmembrane helix</keyword>
<keyword evidence="1" id="KW-0472">Membrane</keyword>
<proteinExistence type="predicted"/>
<gene>
    <name evidence="3" type="ORF">SJ05684_b42330</name>
</gene>
<evidence type="ECO:0000313" key="3">
    <source>
        <dbReference type="EMBL" id="ASY65215.1"/>
    </source>
</evidence>
<dbReference type="Proteomes" id="UP000217211">
    <property type="component" value="Plasmid pSJ05684b"/>
</dbReference>
<keyword evidence="4" id="KW-1185">Reference proteome</keyword>
<organism evidence="3 4">
    <name type="scientific">Sinorhizobium sojae CCBAU 05684</name>
    <dbReference type="NCBI Taxonomy" id="716928"/>
    <lineage>
        <taxon>Bacteria</taxon>
        <taxon>Pseudomonadati</taxon>
        <taxon>Pseudomonadota</taxon>
        <taxon>Alphaproteobacteria</taxon>
        <taxon>Hyphomicrobiales</taxon>
        <taxon>Rhizobiaceae</taxon>
        <taxon>Sinorhizobium/Ensifer group</taxon>
        <taxon>Sinorhizobium</taxon>
    </lineage>
</organism>
<dbReference type="InterPro" id="IPR009936">
    <property type="entry name" value="DUF1468"/>
</dbReference>
<reference evidence="3 4" key="1">
    <citation type="submission" date="2017-08" db="EMBL/GenBank/DDBJ databases">
        <title>Multipartite genome sequences of Sinorhizobium species nodulating soybeans.</title>
        <authorList>
            <person name="Tian C.F."/>
        </authorList>
    </citation>
    <scope>NUCLEOTIDE SEQUENCE [LARGE SCALE GENOMIC DNA]</scope>
    <source>
        <strain evidence="3 4">CCBAU 05684</strain>
        <plasmid evidence="4">psj05684b</plasmid>
    </source>
</reference>
<dbReference type="eggNOG" id="ENOG503160H">
    <property type="taxonomic scope" value="Bacteria"/>
</dbReference>
<feature type="domain" description="DUF1468" evidence="2">
    <location>
        <begin position="35"/>
        <end position="165"/>
    </location>
</feature>
<dbReference type="Pfam" id="PF07331">
    <property type="entry name" value="TctB"/>
    <property type="match status" value="1"/>
</dbReference>
<feature type="transmembrane region" description="Helical" evidence="1">
    <location>
        <begin position="64"/>
        <end position="85"/>
    </location>
</feature>
<evidence type="ECO:0000259" key="2">
    <source>
        <dbReference type="Pfam" id="PF07331"/>
    </source>
</evidence>
<dbReference type="STRING" id="716928.GCA_000261485_03379"/>
<feature type="transmembrane region" description="Helical" evidence="1">
    <location>
        <begin position="140"/>
        <end position="161"/>
    </location>
</feature>
<protein>
    <submittedName>
        <fullName evidence="3">Tricarboxylate transport protein TctB</fullName>
    </submittedName>
</protein>
<name>A0A249PHH1_9HYPH</name>
<keyword evidence="3" id="KW-0614">Plasmid</keyword>
<evidence type="ECO:0000256" key="1">
    <source>
        <dbReference type="SAM" id="Phobius"/>
    </source>
</evidence>
<keyword evidence="1" id="KW-0812">Transmembrane</keyword>
<evidence type="ECO:0000313" key="4">
    <source>
        <dbReference type="Proteomes" id="UP000217211"/>
    </source>
</evidence>
<accession>A0A249PHH1</accession>
<geneLocation type="plasmid" evidence="4">
    <name>psj05684b</name>
</geneLocation>
<sequence>MRGQAKIGTQAPAAENELGTHMKAISFDTTNALCGGILTAAGVFFAWQSLGLELGTAFRMGPGYFPLVLSSVLILLGTAILVQAARVHGEPIGPLAIRGMLFILPAPIFFGLTVRGLGFVPAIFFTALIASFASSRMNVFWAALLALVLTLFCVLVFSYGLQLPFQRFGPWVRF</sequence>